<feature type="region of interest" description="Disordered" evidence="1">
    <location>
        <begin position="87"/>
        <end position="115"/>
    </location>
</feature>
<accession>A0A7C8VS99</accession>
<organism evidence="2 3">
    <name type="scientific">Orbilia oligospora</name>
    <name type="common">Nematode-trapping fungus</name>
    <name type="synonym">Arthrobotrys oligospora</name>
    <dbReference type="NCBI Taxonomy" id="2813651"/>
    <lineage>
        <taxon>Eukaryota</taxon>
        <taxon>Fungi</taxon>
        <taxon>Dikarya</taxon>
        <taxon>Ascomycota</taxon>
        <taxon>Pezizomycotina</taxon>
        <taxon>Orbiliomycetes</taxon>
        <taxon>Orbiliales</taxon>
        <taxon>Orbiliaceae</taxon>
        <taxon>Orbilia</taxon>
    </lineage>
</organism>
<gene>
    <name evidence="2" type="ORF">TWF970_001375</name>
</gene>
<dbReference type="AlphaFoldDB" id="A0A7C8VS99"/>
<evidence type="ECO:0000256" key="1">
    <source>
        <dbReference type="SAM" id="MobiDB-lite"/>
    </source>
</evidence>
<evidence type="ECO:0000313" key="2">
    <source>
        <dbReference type="EMBL" id="KAF3282625.1"/>
    </source>
</evidence>
<reference evidence="2 3" key="1">
    <citation type="submission" date="2020-01" db="EMBL/GenBank/DDBJ databases">
        <authorList>
            <person name="Palmer J.M."/>
        </authorList>
    </citation>
    <scope>NUCLEOTIDE SEQUENCE [LARGE SCALE GENOMIC DNA]</scope>
    <source>
        <strain evidence="2 3">TWF970</strain>
    </source>
</reference>
<name>A0A7C8VS99_ORBOL</name>
<evidence type="ECO:0000313" key="3">
    <source>
        <dbReference type="Proteomes" id="UP000474640"/>
    </source>
</evidence>
<sequence>MRKVLAKWSHRFSAVRWIQGHVFAARLCNCARTPLEGVTVVHLETMQVPKQKQQQQISAIKQYFVSRSTSATAFSIPYAFNDTTTTFTASSPRPSSSPHQPPSSPSITSYHHRQL</sequence>
<comment type="caution">
    <text evidence="2">The sequence shown here is derived from an EMBL/GenBank/DDBJ whole genome shotgun (WGS) entry which is preliminary data.</text>
</comment>
<dbReference type="EMBL" id="JAABOJ010000012">
    <property type="protein sequence ID" value="KAF3282625.1"/>
    <property type="molecule type" value="Genomic_DNA"/>
</dbReference>
<feature type="compositionally biased region" description="Low complexity" evidence="1">
    <location>
        <begin position="87"/>
        <end position="98"/>
    </location>
</feature>
<proteinExistence type="predicted"/>
<protein>
    <submittedName>
        <fullName evidence="2">Uncharacterized protein</fullName>
    </submittedName>
</protein>
<dbReference type="Proteomes" id="UP000474640">
    <property type="component" value="Unassembled WGS sequence"/>
</dbReference>